<dbReference type="CDD" id="cd06503">
    <property type="entry name" value="ATP-synt_Fo_b"/>
    <property type="match status" value="1"/>
</dbReference>
<organism evidence="3 4">
    <name type="scientific">Cymbomonas tetramitiformis</name>
    <dbReference type="NCBI Taxonomy" id="36881"/>
    <lineage>
        <taxon>Eukaryota</taxon>
        <taxon>Viridiplantae</taxon>
        <taxon>Chlorophyta</taxon>
        <taxon>Pyramimonadophyceae</taxon>
        <taxon>Pyramimonadales</taxon>
        <taxon>Pyramimonadaceae</taxon>
        <taxon>Cymbomonas</taxon>
    </lineage>
</organism>
<sequence length="269" mass="30803">MAAWSKDNPHTESPCSSVHGLSSARMRSNGLHLETAIGATLWDPAAAQIRLEPCTVYGINIERAKSFSEKEINQAKLEAAEEANRKAEEQRVEMERQLEERKREAAERKARQDEEDRMRKVAEEKARLETERILQEKEEQLRLESQRAAEEEEQKRAEAEEAERKAEEERQQRAMQLKQDSKKTVSKDVSKDYTAECASLQRKSSMLHSKLETSLLTSIPYKGWMEKQGGGISGGFFGFSSMAFKSRFFFLEASGRLSYYTDENMAPTH</sequence>
<proteinExistence type="predicted"/>
<keyword evidence="4" id="KW-1185">Reference proteome</keyword>
<protein>
    <recommendedName>
        <fullName evidence="2">PH domain-containing protein</fullName>
    </recommendedName>
</protein>
<feature type="domain" description="PH" evidence="2">
    <location>
        <begin position="218"/>
        <end position="269"/>
    </location>
</feature>
<dbReference type="InterPro" id="IPR001849">
    <property type="entry name" value="PH_domain"/>
</dbReference>
<dbReference type="EMBL" id="LGRX02001429">
    <property type="protein sequence ID" value="KAK3286179.1"/>
    <property type="molecule type" value="Genomic_DNA"/>
</dbReference>
<comment type="caution">
    <text evidence="3">The sequence shown here is derived from an EMBL/GenBank/DDBJ whole genome shotgun (WGS) entry which is preliminary data.</text>
</comment>
<feature type="compositionally biased region" description="Basic and acidic residues" evidence="1">
    <location>
        <begin position="139"/>
        <end position="172"/>
    </location>
</feature>
<feature type="compositionally biased region" description="Polar residues" evidence="1">
    <location>
        <begin position="11"/>
        <end position="20"/>
    </location>
</feature>
<reference evidence="3 4" key="1">
    <citation type="journal article" date="2015" name="Genome Biol. Evol.">
        <title>Comparative Genomics of a Bacterivorous Green Alga Reveals Evolutionary Causalities and Consequences of Phago-Mixotrophic Mode of Nutrition.</title>
        <authorList>
            <person name="Burns J.A."/>
            <person name="Paasch A."/>
            <person name="Narechania A."/>
            <person name="Kim E."/>
        </authorList>
    </citation>
    <scope>NUCLEOTIDE SEQUENCE [LARGE SCALE GENOMIC DNA]</scope>
    <source>
        <strain evidence="3 4">PLY_AMNH</strain>
    </source>
</reference>
<dbReference type="Proteomes" id="UP001190700">
    <property type="component" value="Unassembled WGS sequence"/>
</dbReference>
<evidence type="ECO:0000256" key="1">
    <source>
        <dbReference type="SAM" id="MobiDB-lite"/>
    </source>
</evidence>
<dbReference type="AlphaFoldDB" id="A0AAE0GXH7"/>
<feature type="region of interest" description="Disordered" evidence="1">
    <location>
        <begin position="1"/>
        <end position="22"/>
    </location>
</feature>
<evidence type="ECO:0000313" key="3">
    <source>
        <dbReference type="EMBL" id="KAK3286179.1"/>
    </source>
</evidence>
<evidence type="ECO:0000313" key="4">
    <source>
        <dbReference type="Proteomes" id="UP001190700"/>
    </source>
</evidence>
<accession>A0AAE0GXH7</accession>
<evidence type="ECO:0000259" key="2">
    <source>
        <dbReference type="PROSITE" id="PS50003"/>
    </source>
</evidence>
<gene>
    <name evidence="3" type="ORF">CYMTET_6248</name>
</gene>
<feature type="region of interest" description="Disordered" evidence="1">
    <location>
        <begin position="81"/>
        <end position="124"/>
    </location>
</feature>
<feature type="region of interest" description="Disordered" evidence="1">
    <location>
        <begin position="139"/>
        <end position="185"/>
    </location>
</feature>
<dbReference type="PROSITE" id="PS50003">
    <property type="entry name" value="PH_DOMAIN"/>
    <property type="match status" value="1"/>
</dbReference>
<name>A0AAE0GXH7_9CHLO</name>